<feature type="compositionally biased region" description="Polar residues" evidence="1">
    <location>
        <begin position="184"/>
        <end position="193"/>
    </location>
</feature>
<protein>
    <recommendedName>
        <fullName evidence="4">Altered inheritance of mitochondria protein 21</fullName>
    </recommendedName>
</protein>
<feature type="compositionally biased region" description="Basic and acidic residues" evidence="1">
    <location>
        <begin position="754"/>
        <end position="778"/>
    </location>
</feature>
<feature type="compositionally biased region" description="Basic and acidic residues" evidence="1">
    <location>
        <begin position="474"/>
        <end position="494"/>
    </location>
</feature>
<dbReference type="Proteomes" id="UP000275385">
    <property type="component" value="Unassembled WGS sequence"/>
</dbReference>
<evidence type="ECO:0008006" key="4">
    <source>
        <dbReference type="Google" id="ProtNLM"/>
    </source>
</evidence>
<name>A0A420YMR3_9PEZI</name>
<feature type="compositionally biased region" description="Basic and acidic residues" evidence="1">
    <location>
        <begin position="360"/>
        <end position="375"/>
    </location>
</feature>
<feature type="compositionally biased region" description="Basic and acidic residues" evidence="1">
    <location>
        <begin position="566"/>
        <end position="575"/>
    </location>
</feature>
<keyword evidence="3" id="KW-1185">Reference proteome</keyword>
<evidence type="ECO:0000256" key="1">
    <source>
        <dbReference type="SAM" id="MobiDB-lite"/>
    </source>
</evidence>
<feature type="compositionally biased region" description="Acidic residues" evidence="1">
    <location>
        <begin position="463"/>
        <end position="473"/>
    </location>
</feature>
<accession>A0A420YMR3</accession>
<dbReference type="STRING" id="177199.A0A420YMR3"/>
<feature type="compositionally biased region" description="Basic and acidic residues" evidence="1">
    <location>
        <begin position="528"/>
        <end position="550"/>
    </location>
</feature>
<feature type="compositionally biased region" description="Basic and acidic residues" evidence="1">
    <location>
        <begin position="929"/>
        <end position="940"/>
    </location>
</feature>
<feature type="compositionally biased region" description="Basic and acidic residues" evidence="1">
    <location>
        <begin position="609"/>
        <end position="622"/>
    </location>
</feature>
<organism evidence="2 3">
    <name type="scientific">Coniochaeta pulveracea</name>
    <dbReference type="NCBI Taxonomy" id="177199"/>
    <lineage>
        <taxon>Eukaryota</taxon>
        <taxon>Fungi</taxon>
        <taxon>Dikarya</taxon>
        <taxon>Ascomycota</taxon>
        <taxon>Pezizomycotina</taxon>
        <taxon>Sordariomycetes</taxon>
        <taxon>Sordariomycetidae</taxon>
        <taxon>Coniochaetales</taxon>
        <taxon>Coniochaetaceae</taxon>
        <taxon>Coniochaeta</taxon>
    </lineage>
</organism>
<dbReference type="InterPro" id="IPR021582">
    <property type="entry name" value="Aim21"/>
</dbReference>
<dbReference type="OrthoDB" id="5386574at2759"/>
<feature type="compositionally biased region" description="Basic and acidic residues" evidence="1">
    <location>
        <begin position="858"/>
        <end position="881"/>
    </location>
</feature>
<feature type="compositionally biased region" description="Basic and acidic residues" evidence="1">
    <location>
        <begin position="590"/>
        <end position="600"/>
    </location>
</feature>
<feature type="compositionally biased region" description="Polar residues" evidence="1">
    <location>
        <begin position="623"/>
        <end position="632"/>
    </location>
</feature>
<feature type="compositionally biased region" description="Basic and acidic residues" evidence="1">
    <location>
        <begin position="955"/>
        <end position="964"/>
    </location>
</feature>
<feature type="compositionally biased region" description="Basic and acidic residues" evidence="1">
    <location>
        <begin position="666"/>
        <end position="676"/>
    </location>
</feature>
<proteinExistence type="predicted"/>
<dbReference type="AlphaFoldDB" id="A0A420YMR3"/>
<feature type="compositionally biased region" description="Polar residues" evidence="1">
    <location>
        <begin position="167"/>
        <end position="177"/>
    </location>
</feature>
<feature type="region of interest" description="Disordered" evidence="1">
    <location>
        <begin position="821"/>
        <end position="971"/>
    </location>
</feature>
<reference evidence="2 3" key="1">
    <citation type="submission" date="2018-08" db="EMBL/GenBank/DDBJ databases">
        <title>Draft genome of the lignicolous fungus Coniochaeta pulveracea.</title>
        <authorList>
            <person name="Borstlap C.J."/>
            <person name="De Witt R.N."/>
            <person name="Botha A."/>
            <person name="Volschenk H."/>
        </authorList>
    </citation>
    <scope>NUCLEOTIDE SEQUENCE [LARGE SCALE GENOMIC DNA]</scope>
    <source>
        <strain evidence="2 3">CAB683</strain>
    </source>
</reference>
<feature type="compositionally biased region" description="Basic and acidic residues" evidence="1">
    <location>
        <begin position="74"/>
        <end position="98"/>
    </location>
</feature>
<dbReference type="Pfam" id="PF11489">
    <property type="entry name" value="Aim21"/>
    <property type="match status" value="1"/>
</dbReference>
<feature type="compositionally biased region" description="Polar residues" evidence="1">
    <location>
        <begin position="104"/>
        <end position="120"/>
    </location>
</feature>
<feature type="compositionally biased region" description="Acidic residues" evidence="1">
    <location>
        <begin position="383"/>
        <end position="393"/>
    </location>
</feature>
<sequence>MAPTATQEPPVIPPRPSKSQERDAMPRIPPRPLKGRPDRSISPNPDRFAPSPLNEGILSKGSARSSRLSAGGYDRSRPERPGSVEIPEHAGEEGREYDSLAAQLGSNSDDLSSSPEQTRTVGADIKLHAPKPSLPAQSAKQRVAQVTRTDSDRAASFGIGRPGSAAITDTQPASSNRSLKKKASTTSQLSTSETHFDDEQGIPEIGQQVPMFPNAGDVQAPSPAPGALGEGLAAKNHKRRTSSRGNLPPGSYGLHGHGVAPMDKLERAYFEKHPDLLKKEHTLHHHDRPGDFSMSSEDLNKIVRETASRGSGLGVGPYTGTPTEQVGWQAIEESVSRPASTHPQSPVKKYASISTQSDQRGPEEGEVIHVDDPNSRRRSVMFSDDETPTEDEPMYSAPILAEDEILKGPTEDYGPVVEPRRHSGFDEESLQRPSSRSSFHRSSSRPSSLYRVESHDHQPTPLEDVEEYEPLFPEDDKAKDTASEAKPADTDKLRPNHIRSQRFPSRDIWEDAPDSVHYTVEVSTPEVPETRDEEGSKPETDAKPKVIPREGETFAQAFARLQEELAERETRKHGADTFLKNSQKPSWVEHQPHLAAEKSARPSASPRFPSRDVWEDTPDSHMLETTVSTPQQDELESPIEAPSKPEIPDRRPASKQTEPSPADKPAIPERPKKSASGDDSTSKPSIPERPKPSVPARPVKAGPTSGGQDSAEAAAPPRQKPAVPARPLGGKIAALQGNFLQDLNKKLGLGPQAPKKEEPAAEEEKPAEEKAPLVDARKTRARGPQRRAPAAASKSPSSAGDSKPSFSLGFVVPATVFEIDPEEEEVEVKVTGAPLVEVKENTTKQGEKESSAVPSELPEAKHAADQPEKVESVSEVKKPITETESQQETEQKTEESTSVLDSVKDSIGSLVGKATGGEKSDEKEEEAEEAPKEESKEETKSLVTNEAGETVLATHVKEDKDGKVEPVGVEQ</sequence>
<feature type="compositionally biased region" description="Low complexity" evidence="1">
    <location>
        <begin position="58"/>
        <end position="71"/>
    </location>
</feature>
<feature type="region of interest" description="Disordered" evidence="1">
    <location>
        <begin position="566"/>
        <end position="729"/>
    </location>
</feature>
<feature type="region of interest" description="Disordered" evidence="1">
    <location>
        <begin position="745"/>
        <end position="807"/>
    </location>
</feature>
<evidence type="ECO:0000313" key="2">
    <source>
        <dbReference type="EMBL" id="RKU49095.1"/>
    </source>
</evidence>
<feature type="compositionally biased region" description="Low complexity" evidence="1">
    <location>
        <begin position="225"/>
        <end position="234"/>
    </location>
</feature>
<evidence type="ECO:0000313" key="3">
    <source>
        <dbReference type="Proteomes" id="UP000275385"/>
    </source>
</evidence>
<feature type="compositionally biased region" description="Basic and acidic residues" evidence="1">
    <location>
        <begin position="837"/>
        <end position="850"/>
    </location>
</feature>
<comment type="caution">
    <text evidence="2">The sequence shown here is derived from an EMBL/GenBank/DDBJ whole genome shotgun (WGS) entry which is preliminary data.</text>
</comment>
<gene>
    <name evidence="2" type="ORF">DL546_005954</name>
</gene>
<feature type="compositionally biased region" description="Low complexity" evidence="1">
    <location>
        <begin position="786"/>
        <end position="807"/>
    </location>
</feature>
<dbReference type="EMBL" id="QVQW01000002">
    <property type="protein sequence ID" value="RKU49095.1"/>
    <property type="molecule type" value="Genomic_DNA"/>
</dbReference>
<feature type="region of interest" description="Disordered" evidence="1">
    <location>
        <begin position="307"/>
        <end position="550"/>
    </location>
</feature>
<feature type="compositionally biased region" description="Polar residues" evidence="1">
    <location>
        <begin position="135"/>
        <end position="148"/>
    </location>
</feature>
<feature type="region of interest" description="Disordered" evidence="1">
    <location>
        <begin position="1"/>
        <end position="259"/>
    </location>
</feature>